<organism evidence="3">
    <name type="scientific">Camponotus floridanus</name>
    <name type="common">Florida carpenter ant</name>
    <dbReference type="NCBI Taxonomy" id="104421"/>
    <lineage>
        <taxon>Eukaryota</taxon>
        <taxon>Metazoa</taxon>
        <taxon>Ecdysozoa</taxon>
        <taxon>Arthropoda</taxon>
        <taxon>Hexapoda</taxon>
        <taxon>Insecta</taxon>
        <taxon>Pterygota</taxon>
        <taxon>Neoptera</taxon>
        <taxon>Endopterygota</taxon>
        <taxon>Hymenoptera</taxon>
        <taxon>Apocrita</taxon>
        <taxon>Aculeata</taxon>
        <taxon>Formicoidea</taxon>
        <taxon>Formicidae</taxon>
        <taxon>Formicinae</taxon>
        <taxon>Camponotus</taxon>
    </lineage>
</organism>
<dbReference type="Proteomes" id="UP000000311">
    <property type="component" value="Unassembled WGS sequence"/>
</dbReference>
<name>E2A1W5_CAMFO</name>
<accession>E2A1W5</accession>
<evidence type="ECO:0000313" key="2">
    <source>
        <dbReference type="EMBL" id="EFN72574.1"/>
    </source>
</evidence>
<feature type="non-terminal residue" evidence="2">
    <location>
        <position position="26"/>
    </location>
</feature>
<proteinExistence type="predicted"/>
<feature type="non-terminal residue" evidence="2">
    <location>
        <position position="1"/>
    </location>
</feature>
<gene>
    <name evidence="1" type="ORF">EAG_05968</name>
    <name evidence="2" type="ORF">EAG_12853</name>
</gene>
<keyword evidence="3" id="KW-1185">Reference proteome</keyword>
<dbReference type="EMBL" id="GL435829">
    <property type="protein sequence ID" value="EFN72574.1"/>
    <property type="molecule type" value="Genomic_DNA"/>
</dbReference>
<dbReference type="EMBL" id="GL437040">
    <property type="protein sequence ID" value="EFN71216.1"/>
    <property type="molecule type" value="Genomic_DNA"/>
</dbReference>
<dbReference type="AlphaFoldDB" id="E2A1W5"/>
<reference evidence="2 3" key="1">
    <citation type="journal article" date="2010" name="Science">
        <title>Genomic comparison of the ants Camponotus floridanus and Harpegnathos saltator.</title>
        <authorList>
            <person name="Bonasio R."/>
            <person name="Zhang G."/>
            <person name="Ye C."/>
            <person name="Mutti N.S."/>
            <person name="Fang X."/>
            <person name="Qin N."/>
            <person name="Donahue G."/>
            <person name="Yang P."/>
            <person name="Li Q."/>
            <person name="Li C."/>
            <person name="Zhang P."/>
            <person name="Huang Z."/>
            <person name="Berger S.L."/>
            <person name="Reinberg D."/>
            <person name="Wang J."/>
            <person name="Liebig J."/>
        </authorList>
    </citation>
    <scope>NUCLEOTIDE SEQUENCE [LARGE SCALE GENOMIC DNA]</scope>
    <source>
        <strain evidence="3">C129</strain>
    </source>
</reference>
<protein>
    <submittedName>
        <fullName evidence="2">Uncharacterized protein</fullName>
    </submittedName>
</protein>
<evidence type="ECO:0000313" key="3">
    <source>
        <dbReference type="Proteomes" id="UP000000311"/>
    </source>
</evidence>
<sequence>ERVRESMFRCCHLCIEANGGIFEHVL</sequence>
<evidence type="ECO:0000313" key="1">
    <source>
        <dbReference type="EMBL" id="EFN71216.1"/>
    </source>
</evidence>